<name>A0A8H7BST5_9FUNG</name>
<feature type="compositionally biased region" description="Basic and acidic residues" evidence="1">
    <location>
        <begin position="56"/>
        <end position="68"/>
    </location>
</feature>
<dbReference type="Proteomes" id="UP000605846">
    <property type="component" value="Unassembled WGS sequence"/>
</dbReference>
<reference evidence="2" key="1">
    <citation type="submission" date="2020-01" db="EMBL/GenBank/DDBJ databases">
        <title>Genome Sequencing of Three Apophysomyces-Like Fungal Strains Confirms a Novel Fungal Genus in the Mucoromycota with divergent Burkholderia-like Endosymbiotic Bacteria.</title>
        <authorList>
            <person name="Stajich J.E."/>
            <person name="Macias A.M."/>
            <person name="Carter-House D."/>
            <person name="Lovett B."/>
            <person name="Kasson L.R."/>
            <person name="Berry K."/>
            <person name="Grigoriev I."/>
            <person name="Chang Y."/>
            <person name="Spatafora J."/>
            <person name="Kasson M.T."/>
        </authorList>
    </citation>
    <scope>NUCLEOTIDE SEQUENCE</scope>
    <source>
        <strain evidence="2">NRRL A-21654</strain>
    </source>
</reference>
<evidence type="ECO:0000256" key="1">
    <source>
        <dbReference type="SAM" id="MobiDB-lite"/>
    </source>
</evidence>
<dbReference type="OrthoDB" id="2382382at2759"/>
<feature type="region of interest" description="Disordered" evidence="1">
    <location>
        <begin position="38"/>
        <end position="100"/>
    </location>
</feature>
<feature type="region of interest" description="Disordered" evidence="1">
    <location>
        <begin position="1"/>
        <end position="22"/>
    </location>
</feature>
<feature type="compositionally biased region" description="Low complexity" evidence="1">
    <location>
        <begin position="85"/>
        <end position="100"/>
    </location>
</feature>
<sequence length="152" mass="17112">MDDMVTSISPSASVVSEPTKSTSSGFWTRMVRLFRTDSPRKASLLSSSSNASSSLDEEHDRHRCRGEGEGLGGRGRGRRRRRQPVSLVSSTSSSDTSTSTVMIPPYSPTYCKPNEFPYSNFYVKLPDGKWMIRYRDGNRNILRTDVCEEYLI</sequence>
<accession>A0A8H7BST5</accession>
<proteinExistence type="predicted"/>
<evidence type="ECO:0000313" key="3">
    <source>
        <dbReference type="Proteomes" id="UP000605846"/>
    </source>
</evidence>
<comment type="caution">
    <text evidence="2">The sequence shown here is derived from an EMBL/GenBank/DDBJ whole genome shotgun (WGS) entry which is preliminary data.</text>
</comment>
<gene>
    <name evidence="2" type="ORF">EC973_002137</name>
</gene>
<organism evidence="2 3">
    <name type="scientific">Apophysomyces ossiformis</name>
    <dbReference type="NCBI Taxonomy" id="679940"/>
    <lineage>
        <taxon>Eukaryota</taxon>
        <taxon>Fungi</taxon>
        <taxon>Fungi incertae sedis</taxon>
        <taxon>Mucoromycota</taxon>
        <taxon>Mucoromycotina</taxon>
        <taxon>Mucoromycetes</taxon>
        <taxon>Mucorales</taxon>
        <taxon>Mucorineae</taxon>
        <taxon>Mucoraceae</taxon>
        <taxon>Apophysomyces</taxon>
    </lineage>
</organism>
<protein>
    <submittedName>
        <fullName evidence="2">Uncharacterized protein</fullName>
    </submittedName>
</protein>
<dbReference type="AlphaFoldDB" id="A0A8H7BST5"/>
<feature type="compositionally biased region" description="Low complexity" evidence="1">
    <location>
        <begin position="42"/>
        <end position="54"/>
    </location>
</feature>
<keyword evidence="3" id="KW-1185">Reference proteome</keyword>
<dbReference type="EMBL" id="JABAYA010000157">
    <property type="protein sequence ID" value="KAF7723291.1"/>
    <property type="molecule type" value="Genomic_DNA"/>
</dbReference>
<evidence type="ECO:0000313" key="2">
    <source>
        <dbReference type="EMBL" id="KAF7723291.1"/>
    </source>
</evidence>